<dbReference type="AlphaFoldDB" id="A1SZI2"/>
<keyword evidence="1" id="KW-1133">Transmembrane helix</keyword>
<accession>A1SZI2</accession>
<gene>
    <name evidence="3" type="ordered locus">Ping_3210</name>
</gene>
<organism evidence="3 4">
    <name type="scientific">Psychromonas ingrahamii (strain DSM 17664 / CCUG 51855 / 37)</name>
    <dbReference type="NCBI Taxonomy" id="357804"/>
    <lineage>
        <taxon>Bacteria</taxon>
        <taxon>Pseudomonadati</taxon>
        <taxon>Pseudomonadota</taxon>
        <taxon>Gammaproteobacteria</taxon>
        <taxon>Alteromonadales</taxon>
        <taxon>Psychromonadaceae</taxon>
        <taxon>Psychromonas</taxon>
    </lineage>
</organism>
<dbReference type="STRING" id="357804.Ping_3210"/>
<dbReference type="PANTHER" id="PTHR43031">
    <property type="entry name" value="FAD-DEPENDENT OXIDOREDUCTASE"/>
    <property type="match status" value="1"/>
</dbReference>
<dbReference type="Pfam" id="PF00581">
    <property type="entry name" value="Rhodanese"/>
    <property type="match status" value="1"/>
</dbReference>
<feature type="transmembrane region" description="Helical" evidence="1">
    <location>
        <begin position="12"/>
        <end position="30"/>
    </location>
</feature>
<feature type="domain" description="Rhodanese" evidence="2">
    <location>
        <begin position="50"/>
        <end position="141"/>
    </location>
</feature>
<dbReference type="SMART" id="SM00450">
    <property type="entry name" value="RHOD"/>
    <property type="match status" value="1"/>
</dbReference>
<keyword evidence="1" id="KW-0812">Transmembrane</keyword>
<dbReference type="EMBL" id="CP000510">
    <property type="protein sequence ID" value="ABM04897.1"/>
    <property type="molecule type" value="Genomic_DNA"/>
</dbReference>
<dbReference type="RefSeq" id="WP_011771449.1">
    <property type="nucleotide sequence ID" value="NC_008709.1"/>
</dbReference>
<dbReference type="Gene3D" id="3.40.250.10">
    <property type="entry name" value="Rhodanese-like domain"/>
    <property type="match status" value="1"/>
</dbReference>
<evidence type="ECO:0000256" key="1">
    <source>
        <dbReference type="SAM" id="Phobius"/>
    </source>
</evidence>
<evidence type="ECO:0000313" key="3">
    <source>
        <dbReference type="EMBL" id="ABM04897.1"/>
    </source>
</evidence>
<name>A1SZI2_PSYIN</name>
<dbReference type="InterPro" id="IPR036873">
    <property type="entry name" value="Rhodanese-like_dom_sf"/>
</dbReference>
<dbReference type="KEGG" id="pin:Ping_3210"/>
<dbReference type="Proteomes" id="UP000000639">
    <property type="component" value="Chromosome"/>
</dbReference>
<evidence type="ECO:0000259" key="2">
    <source>
        <dbReference type="PROSITE" id="PS50206"/>
    </source>
</evidence>
<dbReference type="PANTHER" id="PTHR43031:SF18">
    <property type="entry name" value="RHODANESE-RELATED SULFURTRANSFERASES"/>
    <property type="match status" value="1"/>
</dbReference>
<dbReference type="eggNOG" id="COG0607">
    <property type="taxonomic scope" value="Bacteria"/>
</dbReference>
<reference evidence="3 4" key="1">
    <citation type="submission" date="2007-01" db="EMBL/GenBank/DDBJ databases">
        <title>Complete sequence of Psychromonas ingrahamii 37.</title>
        <authorList>
            <consortium name="US DOE Joint Genome Institute"/>
            <person name="Copeland A."/>
            <person name="Lucas S."/>
            <person name="Lapidus A."/>
            <person name="Barry K."/>
            <person name="Detter J.C."/>
            <person name="Glavina del Rio T."/>
            <person name="Hammon N."/>
            <person name="Israni S."/>
            <person name="Dalin E."/>
            <person name="Tice H."/>
            <person name="Pitluck S."/>
            <person name="Thompson L.S."/>
            <person name="Brettin T."/>
            <person name="Bruce D."/>
            <person name="Han C."/>
            <person name="Tapia R."/>
            <person name="Schmutz J."/>
            <person name="Larimer F."/>
            <person name="Land M."/>
            <person name="Hauser L."/>
            <person name="Kyrpides N."/>
            <person name="Ivanova N."/>
            <person name="Staley J."/>
            <person name="Richardson P."/>
        </authorList>
    </citation>
    <scope>NUCLEOTIDE SEQUENCE [LARGE SCALE GENOMIC DNA]</scope>
    <source>
        <strain evidence="3 4">37</strain>
    </source>
</reference>
<dbReference type="OrthoDB" id="9808735at2"/>
<keyword evidence="1" id="KW-0472">Membrane</keyword>
<dbReference type="CDD" id="cd00158">
    <property type="entry name" value="RHOD"/>
    <property type="match status" value="1"/>
</dbReference>
<dbReference type="HOGENOM" id="CLU_089574_1_5_6"/>
<sequence>MQQYIDFFFNQPVLSIAWIAIAVMLVQSLVKHKISGVKSITAQDAIMMINKQNAIIVDVRSVEEYKKGHILNAKNIPVSQIDKGSFAEIEKHKEAPIILVCASGDRSSGAAGKLTKAGFTQVTNLLSGMNGWSGASLPTTKK</sequence>
<dbReference type="InterPro" id="IPR050229">
    <property type="entry name" value="GlpE_sulfurtransferase"/>
</dbReference>
<proteinExistence type="predicted"/>
<keyword evidence="4" id="KW-1185">Reference proteome</keyword>
<evidence type="ECO:0000313" key="4">
    <source>
        <dbReference type="Proteomes" id="UP000000639"/>
    </source>
</evidence>
<dbReference type="SUPFAM" id="SSF52821">
    <property type="entry name" value="Rhodanese/Cell cycle control phosphatase"/>
    <property type="match status" value="1"/>
</dbReference>
<dbReference type="PROSITE" id="PS50206">
    <property type="entry name" value="RHODANESE_3"/>
    <property type="match status" value="1"/>
</dbReference>
<protein>
    <submittedName>
        <fullName evidence="3">Rhodanese domain protein</fullName>
    </submittedName>
</protein>
<dbReference type="InterPro" id="IPR001763">
    <property type="entry name" value="Rhodanese-like_dom"/>
</dbReference>